<dbReference type="EMBL" id="ON529857">
    <property type="protein sequence ID" value="USN15198.1"/>
    <property type="molecule type" value="Genomic_DNA"/>
</dbReference>
<keyword evidence="2" id="KW-1185">Reference proteome</keyword>
<protein>
    <submittedName>
        <fullName evidence="1">Uncharacterized protein</fullName>
    </submittedName>
</protein>
<evidence type="ECO:0000313" key="2">
    <source>
        <dbReference type="Proteomes" id="UP001056576"/>
    </source>
</evidence>
<sequence length="197" mass="21387">MIALKDCKEPRPVDDPRALLGYGWAPGDYVSQCHDCGSGHIAAKRSLRCQDCAEKIKRLHDNPPKAVARIDALLKDLHTAKGPVRTLDWRIAEIVGTPEPWKEASGMWPPFMEGSKFDKSIPQFTASVDAAIALAIQIVPGLYMRAIEFDDEPSATPAEAKVYGQLDGVGHAPTEALALVIASFVAYRKAVLADIVP</sequence>
<accession>A0A9E7MRB1</accession>
<reference evidence="1 2" key="1">
    <citation type="submission" date="2022-05" db="EMBL/GenBank/DDBJ databases">
        <authorList>
            <person name="Friedrich I."/>
            <person name="Poehlein A."/>
            <person name="Schneider D."/>
            <person name="Hertel R."/>
            <person name="Daniel R."/>
        </authorList>
    </citation>
    <scope>NUCLEOTIDE SEQUENCE [LARGE SCALE GENOMIC DNA]</scope>
</reference>
<dbReference type="Proteomes" id="UP001056576">
    <property type="component" value="Segment"/>
</dbReference>
<organism evidence="1 2">
    <name type="scientific">Brevundimonas phage vB_BpoS-Kikimora</name>
    <dbReference type="NCBI Taxonomy" id="2948601"/>
    <lineage>
        <taxon>Viruses</taxon>
        <taxon>Duplodnaviria</taxon>
        <taxon>Heunggongvirae</taxon>
        <taxon>Uroviricota</taxon>
        <taxon>Caudoviricetes</taxon>
        <taxon>Jeanschmidtviridae</taxon>
        <taxon>Kikimoravirus</taxon>
        <taxon>Kikimoravirus kikimora</taxon>
    </lineage>
</organism>
<evidence type="ECO:0000313" key="1">
    <source>
        <dbReference type="EMBL" id="USN15198.1"/>
    </source>
</evidence>
<gene>
    <name evidence="1" type="ORF">KIKIMORA_00510</name>
</gene>
<name>A0A9E7MRB1_9CAUD</name>
<proteinExistence type="predicted"/>